<feature type="signal peptide" evidence="1">
    <location>
        <begin position="1"/>
        <end position="26"/>
    </location>
</feature>
<dbReference type="InterPro" id="IPR003787">
    <property type="entry name" value="Sulphur_relay_DsrE/F-like"/>
</dbReference>
<gene>
    <name evidence="2" type="ORF">SAMN03097708_01965</name>
</gene>
<evidence type="ECO:0000313" key="2">
    <source>
        <dbReference type="EMBL" id="SCZ60015.1"/>
    </source>
</evidence>
<protein>
    <submittedName>
        <fullName evidence="2">Intracellular sulfur oxidation protein, DsrE/DsrF family</fullName>
    </submittedName>
</protein>
<dbReference type="InterPro" id="IPR027396">
    <property type="entry name" value="DsrEFH-like"/>
</dbReference>
<dbReference type="OrthoDB" id="5615986at2"/>
<feature type="chain" id="PRO_5011752206" evidence="1">
    <location>
        <begin position="27"/>
        <end position="168"/>
    </location>
</feature>
<dbReference type="AlphaFoldDB" id="A0A1G5QDQ2"/>
<dbReference type="RefSeq" id="WP_092996077.1">
    <property type="nucleotide sequence ID" value="NZ_FMWD01000005.1"/>
</dbReference>
<accession>A0A1G5QDQ2</accession>
<keyword evidence="3" id="KW-1185">Reference proteome</keyword>
<dbReference type="STRING" id="415747.SAMN03097708_01965"/>
<reference evidence="2 3" key="1">
    <citation type="submission" date="2016-10" db="EMBL/GenBank/DDBJ databases">
        <authorList>
            <person name="de Groot N.N."/>
        </authorList>
    </citation>
    <scope>NUCLEOTIDE SEQUENCE [LARGE SCALE GENOMIC DNA]</scope>
    <source>
        <strain evidence="2 3">HLD2</strain>
    </source>
</reference>
<organism evidence="2 3">
    <name type="scientific">Thiohalomonas denitrificans</name>
    <dbReference type="NCBI Taxonomy" id="415747"/>
    <lineage>
        <taxon>Bacteria</taxon>
        <taxon>Pseudomonadati</taxon>
        <taxon>Pseudomonadota</taxon>
        <taxon>Gammaproteobacteria</taxon>
        <taxon>Thiohalomonadales</taxon>
        <taxon>Thiohalomonadaceae</taxon>
        <taxon>Thiohalomonas</taxon>
    </lineage>
</organism>
<evidence type="ECO:0000256" key="1">
    <source>
        <dbReference type="SAM" id="SignalP"/>
    </source>
</evidence>
<dbReference type="Pfam" id="PF02635">
    <property type="entry name" value="DsrE"/>
    <property type="match status" value="1"/>
</dbReference>
<dbReference type="SUPFAM" id="SSF75169">
    <property type="entry name" value="DsrEFH-like"/>
    <property type="match status" value="1"/>
</dbReference>
<keyword evidence="1" id="KW-0732">Signal</keyword>
<evidence type="ECO:0000313" key="3">
    <source>
        <dbReference type="Proteomes" id="UP000199648"/>
    </source>
</evidence>
<dbReference type="EMBL" id="FMWD01000005">
    <property type="protein sequence ID" value="SCZ60015.1"/>
    <property type="molecule type" value="Genomic_DNA"/>
</dbReference>
<name>A0A1G5QDQ2_9GAMM</name>
<proteinExistence type="predicted"/>
<dbReference type="Gene3D" id="3.40.1260.10">
    <property type="entry name" value="DsrEFH-like"/>
    <property type="match status" value="1"/>
</dbReference>
<dbReference type="Proteomes" id="UP000199648">
    <property type="component" value="Unassembled WGS sequence"/>
</dbReference>
<sequence length="168" mass="18476">MRTAQKTLIGWLLGLLILTATATAGATMYSDSAALKGVDNGQGVFLFDFDNPQKLAFYLNVVAGTHENFRRQAVEPNFVVVFIGPTVKYLTTEPDDEIDMRYQQEMANIAAAIERLDELGVRLEICSIANEVFGVDNKTVLPGLEVIGDGFVSLIGYQQQGYHLVPIF</sequence>